<dbReference type="SMART" id="SM00387">
    <property type="entry name" value="HATPase_c"/>
    <property type="match status" value="1"/>
</dbReference>
<gene>
    <name evidence="6" type="ORF">BOW53_11170</name>
</gene>
<dbReference type="InterPro" id="IPR003661">
    <property type="entry name" value="HisK_dim/P_dom"/>
</dbReference>
<dbReference type="InterPro" id="IPR052023">
    <property type="entry name" value="Histidine_kinase_KdpD"/>
</dbReference>
<dbReference type="EMBL" id="MPRL01000049">
    <property type="protein sequence ID" value="OOZ39540.1"/>
    <property type="molecule type" value="Genomic_DNA"/>
</dbReference>
<dbReference type="SUPFAM" id="SSF47384">
    <property type="entry name" value="Homodimeric domain of signal transducing histidine kinase"/>
    <property type="match status" value="1"/>
</dbReference>
<dbReference type="InterPro" id="IPR036890">
    <property type="entry name" value="HATPase_C_sf"/>
</dbReference>
<protein>
    <recommendedName>
        <fullName evidence="2">histidine kinase</fullName>
        <ecNumber evidence="2">2.7.13.3</ecNumber>
    </recommendedName>
</protein>
<evidence type="ECO:0000256" key="4">
    <source>
        <dbReference type="SAM" id="Phobius"/>
    </source>
</evidence>
<dbReference type="InterPro" id="IPR005467">
    <property type="entry name" value="His_kinase_dom"/>
</dbReference>
<dbReference type="EC" id="2.7.13.3" evidence="2"/>
<dbReference type="RefSeq" id="WP_078484157.1">
    <property type="nucleotide sequence ID" value="NZ_MPRL01000049.1"/>
</dbReference>
<name>A0A1T2L3G2_9GAMM</name>
<comment type="catalytic activity">
    <reaction evidence="1">
        <text>ATP + protein L-histidine = ADP + protein N-phospho-L-histidine.</text>
        <dbReference type="EC" id="2.7.13.3"/>
    </reaction>
</comment>
<dbReference type="Proteomes" id="UP000191110">
    <property type="component" value="Unassembled WGS sequence"/>
</dbReference>
<dbReference type="InterPro" id="IPR003594">
    <property type="entry name" value="HATPase_dom"/>
</dbReference>
<evidence type="ECO:0000256" key="2">
    <source>
        <dbReference type="ARBA" id="ARBA00012438"/>
    </source>
</evidence>
<dbReference type="SUPFAM" id="SSF55874">
    <property type="entry name" value="ATPase domain of HSP90 chaperone/DNA topoisomerase II/histidine kinase"/>
    <property type="match status" value="1"/>
</dbReference>
<dbReference type="Pfam" id="PF02518">
    <property type="entry name" value="HATPase_c"/>
    <property type="match status" value="1"/>
</dbReference>
<evidence type="ECO:0000313" key="7">
    <source>
        <dbReference type="Proteomes" id="UP000191110"/>
    </source>
</evidence>
<dbReference type="InterPro" id="IPR036097">
    <property type="entry name" value="HisK_dim/P_sf"/>
</dbReference>
<evidence type="ECO:0000256" key="1">
    <source>
        <dbReference type="ARBA" id="ARBA00000085"/>
    </source>
</evidence>
<dbReference type="CDD" id="cd00082">
    <property type="entry name" value="HisKA"/>
    <property type="match status" value="1"/>
</dbReference>
<dbReference type="GO" id="GO:0005886">
    <property type="term" value="C:plasma membrane"/>
    <property type="evidence" value="ECO:0007669"/>
    <property type="project" value="TreeGrafter"/>
</dbReference>
<keyword evidence="7" id="KW-1185">Reference proteome</keyword>
<keyword evidence="4" id="KW-1133">Transmembrane helix</keyword>
<dbReference type="PANTHER" id="PTHR45569:SF1">
    <property type="entry name" value="SENSOR PROTEIN KDPD"/>
    <property type="match status" value="1"/>
</dbReference>
<sequence>MTISTLTLYGAMPYSSTGFFASGIGLVVEALMFSYLLQHRIKLLEADIQRKRQGLLLKNRKAQQGELISAVSHQWKQPLTAISAIIMRLQYRLEDEKQISKDEIKPTLRQINEKIAFLSETLDEFRQFIGTRNSADRSDVTAVVERAVAMSRDELLSANIMIRTEFYFNDNPTVLKTELLHILLNLILNAKEAFESSPSESKTIVINGHGDREQITIDVEDNAGGIAEKHLNHIFDEFYSSKQNQQDRGLGLYLSKYIIEEQMQGSI</sequence>
<feature type="transmembrane region" description="Helical" evidence="4">
    <location>
        <begin position="18"/>
        <end position="37"/>
    </location>
</feature>
<keyword evidence="3" id="KW-0597">Phosphoprotein</keyword>
<keyword evidence="4" id="KW-0812">Transmembrane</keyword>
<dbReference type="InterPro" id="IPR004358">
    <property type="entry name" value="Sig_transdc_His_kin-like_C"/>
</dbReference>
<keyword evidence="4" id="KW-0472">Membrane</keyword>
<evidence type="ECO:0000256" key="3">
    <source>
        <dbReference type="ARBA" id="ARBA00022553"/>
    </source>
</evidence>
<evidence type="ECO:0000259" key="5">
    <source>
        <dbReference type="PROSITE" id="PS50109"/>
    </source>
</evidence>
<dbReference type="PANTHER" id="PTHR45569">
    <property type="entry name" value="SENSOR PROTEIN KDPD"/>
    <property type="match status" value="1"/>
</dbReference>
<dbReference type="PROSITE" id="PS50109">
    <property type="entry name" value="HIS_KIN"/>
    <property type="match status" value="1"/>
</dbReference>
<evidence type="ECO:0000313" key="6">
    <source>
        <dbReference type="EMBL" id="OOZ39540.1"/>
    </source>
</evidence>
<dbReference type="GO" id="GO:0000155">
    <property type="term" value="F:phosphorelay sensor kinase activity"/>
    <property type="evidence" value="ECO:0007669"/>
    <property type="project" value="InterPro"/>
</dbReference>
<proteinExistence type="predicted"/>
<accession>A0A1T2L3G2</accession>
<feature type="domain" description="Histidine kinase" evidence="5">
    <location>
        <begin position="70"/>
        <end position="267"/>
    </location>
</feature>
<comment type="caution">
    <text evidence="6">The sequence shown here is derived from an EMBL/GenBank/DDBJ whole genome shotgun (WGS) entry which is preliminary data.</text>
</comment>
<dbReference type="AlphaFoldDB" id="A0A1T2L3G2"/>
<organism evidence="6 7">
    <name type="scientific">Solemya pervernicosa gill symbiont</name>
    <dbReference type="NCBI Taxonomy" id="642797"/>
    <lineage>
        <taxon>Bacteria</taxon>
        <taxon>Pseudomonadati</taxon>
        <taxon>Pseudomonadota</taxon>
        <taxon>Gammaproteobacteria</taxon>
        <taxon>sulfur-oxidizing symbionts</taxon>
    </lineage>
</organism>
<dbReference type="Gene3D" id="3.30.565.10">
    <property type="entry name" value="Histidine kinase-like ATPase, C-terminal domain"/>
    <property type="match status" value="1"/>
</dbReference>
<dbReference type="Gene3D" id="1.10.287.130">
    <property type="match status" value="1"/>
</dbReference>
<dbReference type="OrthoDB" id="9796100at2"/>
<dbReference type="PRINTS" id="PR00344">
    <property type="entry name" value="BCTRLSENSOR"/>
</dbReference>
<reference evidence="6 7" key="1">
    <citation type="submission" date="2016-11" db="EMBL/GenBank/DDBJ databases">
        <title>Mixed transmission modes and dynamic genome evolution in an obligate animal-bacterial symbiosis.</title>
        <authorList>
            <person name="Russell S.L."/>
            <person name="Corbett-Detig R.B."/>
            <person name="Cavanaugh C.M."/>
        </authorList>
    </citation>
    <scope>NUCLEOTIDE SEQUENCE [LARGE SCALE GENOMIC DNA]</scope>
    <source>
        <strain evidence="6">Sveles-Q1</strain>
    </source>
</reference>